<evidence type="ECO:0000256" key="2">
    <source>
        <dbReference type="SAM" id="Phobius"/>
    </source>
</evidence>
<protein>
    <submittedName>
        <fullName evidence="3">Fatty acid desaturase</fullName>
    </submittedName>
</protein>
<dbReference type="RefSeq" id="WP_246399501.1">
    <property type="nucleotide sequence ID" value="NZ_JACHFM010000001.1"/>
</dbReference>
<accession>A0A840SJS5</accession>
<keyword evidence="2" id="KW-0472">Membrane</keyword>
<sequence>MFRLRYVIVLMTNAVIVGSLIILVLSLGWVGWVPVFGAIVVGFVLAWPAAIVITRRIKANDPAWNEAADQPADAERRRRRRARSDRRP</sequence>
<keyword evidence="2" id="KW-0812">Transmembrane</keyword>
<reference evidence="3 4" key="1">
    <citation type="submission" date="2020-08" db="EMBL/GenBank/DDBJ databases">
        <title>Genomic Encyclopedia of Type Strains, Phase IV (KMG-IV): sequencing the most valuable type-strain genomes for metagenomic binning, comparative biology and taxonomic classification.</title>
        <authorList>
            <person name="Goeker M."/>
        </authorList>
    </citation>
    <scope>NUCLEOTIDE SEQUENCE [LARGE SCALE GENOMIC DNA]</scope>
    <source>
        <strain evidence="3 4">DSM 101730</strain>
    </source>
</reference>
<evidence type="ECO:0000313" key="3">
    <source>
        <dbReference type="EMBL" id="MBB5220895.1"/>
    </source>
</evidence>
<organism evidence="3 4">
    <name type="scientific">Amaricoccus macauensis</name>
    <dbReference type="NCBI Taxonomy" id="57001"/>
    <lineage>
        <taxon>Bacteria</taxon>
        <taxon>Pseudomonadati</taxon>
        <taxon>Pseudomonadota</taxon>
        <taxon>Alphaproteobacteria</taxon>
        <taxon>Rhodobacterales</taxon>
        <taxon>Paracoccaceae</taxon>
        <taxon>Amaricoccus</taxon>
    </lineage>
</organism>
<feature type="transmembrane region" description="Helical" evidence="2">
    <location>
        <begin position="7"/>
        <end position="29"/>
    </location>
</feature>
<dbReference type="EMBL" id="JACHFM010000001">
    <property type="protein sequence ID" value="MBB5220895.1"/>
    <property type="molecule type" value="Genomic_DNA"/>
</dbReference>
<feature type="transmembrane region" description="Helical" evidence="2">
    <location>
        <begin position="35"/>
        <end position="53"/>
    </location>
</feature>
<evidence type="ECO:0000256" key="1">
    <source>
        <dbReference type="SAM" id="MobiDB-lite"/>
    </source>
</evidence>
<name>A0A840SJS5_9RHOB</name>
<proteinExistence type="predicted"/>
<evidence type="ECO:0000313" key="4">
    <source>
        <dbReference type="Proteomes" id="UP000549457"/>
    </source>
</evidence>
<comment type="caution">
    <text evidence="3">The sequence shown here is derived from an EMBL/GenBank/DDBJ whole genome shotgun (WGS) entry which is preliminary data.</text>
</comment>
<dbReference type="AlphaFoldDB" id="A0A840SJS5"/>
<keyword evidence="2" id="KW-1133">Transmembrane helix</keyword>
<feature type="region of interest" description="Disordered" evidence="1">
    <location>
        <begin position="63"/>
        <end position="88"/>
    </location>
</feature>
<feature type="compositionally biased region" description="Basic residues" evidence="1">
    <location>
        <begin position="77"/>
        <end position="88"/>
    </location>
</feature>
<dbReference type="Proteomes" id="UP000549457">
    <property type="component" value="Unassembled WGS sequence"/>
</dbReference>
<keyword evidence="4" id="KW-1185">Reference proteome</keyword>
<gene>
    <name evidence="3" type="ORF">HNP73_000816</name>
</gene>